<proteinExistence type="predicted"/>
<dbReference type="EMBL" id="KN880672">
    <property type="protein sequence ID" value="KIY63804.1"/>
    <property type="molecule type" value="Genomic_DNA"/>
</dbReference>
<keyword evidence="2" id="KW-1185">Reference proteome</keyword>
<accession>A0A0D7B0Y2</accession>
<protein>
    <submittedName>
        <fullName evidence="1">Uncharacterized protein</fullName>
    </submittedName>
</protein>
<gene>
    <name evidence="1" type="ORF">CYLTODRAFT_457797</name>
</gene>
<organism evidence="1 2">
    <name type="scientific">Cylindrobasidium torrendii FP15055 ss-10</name>
    <dbReference type="NCBI Taxonomy" id="1314674"/>
    <lineage>
        <taxon>Eukaryota</taxon>
        <taxon>Fungi</taxon>
        <taxon>Dikarya</taxon>
        <taxon>Basidiomycota</taxon>
        <taxon>Agaricomycotina</taxon>
        <taxon>Agaricomycetes</taxon>
        <taxon>Agaricomycetidae</taxon>
        <taxon>Agaricales</taxon>
        <taxon>Marasmiineae</taxon>
        <taxon>Physalacriaceae</taxon>
        <taxon>Cylindrobasidium</taxon>
    </lineage>
</organism>
<evidence type="ECO:0000313" key="1">
    <source>
        <dbReference type="EMBL" id="KIY63804.1"/>
    </source>
</evidence>
<dbReference type="Proteomes" id="UP000054007">
    <property type="component" value="Unassembled WGS sequence"/>
</dbReference>
<name>A0A0D7B0Y2_9AGAR</name>
<dbReference type="AlphaFoldDB" id="A0A0D7B0Y2"/>
<evidence type="ECO:0000313" key="2">
    <source>
        <dbReference type="Proteomes" id="UP000054007"/>
    </source>
</evidence>
<reference evidence="1 2" key="1">
    <citation type="journal article" date="2015" name="Fungal Genet. Biol.">
        <title>Evolution of novel wood decay mechanisms in Agaricales revealed by the genome sequences of Fistulina hepatica and Cylindrobasidium torrendii.</title>
        <authorList>
            <person name="Floudas D."/>
            <person name="Held B.W."/>
            <person name="Riley R."/>
            <person name="Nagy L.G."/>
            <person name="Koehler G."/>
            <person name="Ransdell A.S."/>
            <person name="Younus H."/>
            <person name="Chow J."/>
            <person name="Chiniquy J."/>
            <person name="Lipzen A."/>
            <person name="Tritt A."/>
            <person name="Sun H."/>
            <person name="Haridas S."/>
            <person name="LaButti K."/>
            <person name="Ohm R.A."/>
            <person name="Kues U."/>
            <person name="Blanchette R.A."/>
            <person name="Grigoriev I.V."/>
            <person name="Minto R.E."/>
            <person name="Hibbett D.S."/>
        </authorList>
    </citation>
    <scope>NUCLEOTIDE SEQUENCE [LARGE SCALE GENOMIC DNA]</scope>
    <source>
        <strain evidence="1 2">FP15055 ss-10</strain>
    </source>
</reference>
<sequence>MISEDTLPAPSDFISMTVDYYPNERRTLVLREDKHAHAASNQSKNKRLSYERACQLAELAFPEIIGCRYYFLVKDERGEQIRICSEAWEAYMSSVDVTELRVHALFPPLPPLPTPSPVVEERSRVVEKLLMVMAGYIAFNMMQDLYVLAVHLLF</sequence>